<sequence length="72" mass="7594">MVSFLAQLVAEFSECLVLALLLPPELPPELLSVSLSNGLCLLTARAQCSMVVLTSHPSKVGPASLNPCSWVT</sequence>
<keyword evidence="2" id="KW-1185">Reference proteome</keyword>
<accession>A0ABM8BBK8</accession>
<name>A0ABM8BBK8_9BIFI</name>
<reference evidence="1 2" key="1">
    <citation type="journal article" date="2023" name="Microbiol. Spectr.">
        <title>Symbiosis of Carpenter Bees with Uncharacterized Lactic Acid Bacteria Showing NAD Auxotrophy.</title>
        <authorList>
            <person name="Kawasaki S."/>
            <person name="Ozawa K."/>
            <person name="Mori T."/>
            <person name="Yamamoto A."/>
            <person name="Ito M."/>
            <person name="Ohkuma M."/>
            <person name="Sakamoto M."/>
            <person name="Matsutani M."/>
        </authorList>
    </citation>
    <scope>NUCLEOTIDE SEQUENCE [LARGE SCALE GENOMIC DNA]</scope>
    <source>
        <strain evidence="1 2">KimH</strain>
    </source>
</reference>
<gene>
    <name evidence="1" type="ORF">KIMH_03850</name>
</gene>
<proteinExistence type="predicted"/>
<organism evidence="1 2">
    <name type="scientific">Bombiscardovia apis</name>
    <dbReference type="NCBI Taxonomy" id="2932182"/>
    <lineage>
        <taxon>Bacteria</taxon>
        <taxon>Bacillati</taxon>
        <taxon>Actinomycetota</taxon>
        <taxon>Actinomycetes</taxon>
        <taxon>Bifidobacteriales</taxon>
        <taxon>Bifidobacteriaceae</taxon>
        <taxon>Bombiscardovia</taxon>
    </lineage>
</organism>
<evidence type="ECO:0000313" key="2">
    <source>
        <dbReference type="Proteomes" id="UP001321748"/>
    </source>
</evidence>
<dbReference type="Proteomes" id="UP001321748">
    <property type="component" value="Chromosome"/>
</dbReference>
<evidence type="ECO:0000313" key="1">
    <source>
        <dbReference type="EMBL" id="BDR54274.1"/>
    </source>
</evidence>
<evidence type="ECO:0008006" key="3">
    <source>
        <dbReference type="Google" id="ProtNLM"/>
    </source>
</evidence>
<protein>
    <recommendedName>
        <fullName evidence="3">Secreted protein</fullName>
    </recommendedName>
</protein>
<dbReference type="EMBL" id="AP026800">
    <property type="protein sequence ID" value="BDR54274.1"/>
    <property type="molecule type" value="Genomic_DNA"/>
</dbReference>